<dbReference type="AlphaFoldDB" id="A0A1H2HWG4"/>
<keyword evidence="9" id="KW-0411">Iron-sulfur</keyword>
<dbReference type="Proteomes" id="UP000199608">
    <property type="component" value="Unassembled WGS sequence"/>
</dbReference>
<dbReference type="Pfam" id="PF00384">
    <property type="entry name" value="Molybdopterin"/>
    <property type="match status" value="1"/>
</dbReference>
<dbReference type="InterPro" id="IPR006656">
    <property type="entry name" value="Mopterin_OxRdtase"/>
</dbReference>
<evidence type="ECO:0000256" key="3">
    <source>
        <dbReference type="ARBA" id="ARBA00010312"/>
    </source>
</evidence>
<organism evidence="11 12">
    <name type="scientific">Desulfobacula phenolica</name>
    <dbReference type="NCBI Taxonomy" id="90732"/>
    <lineage>
        <taxon>Bacteria</taxon>
        <taxon>Pseudomonadati</taxon>
        <taxon>Thermodesulfobacteriota</taxon>
        <taxon>Desulfobacteria</taxon>
        <taxon>Desulfobacterales</taxon>
        <taxon>Desulfobacteraceae</taxon>
        <taxon>Desulfobacula</taxon>
    </lineage>
</organism>
<dbReference type="Gene3D" id="3.40.50.740">
    <property type="match status" value="1"/>
</dbReference>
<dbReference type="GO" id="GO:0009055">
    <property type="term" value="F:electron transfer activity"/>
    <property type="evidence" value="ECO:0007669"/>
    <property type="project" value="TreeGrafter"/>
</dbReference>
<comment type="subcellular location">
    <subcellularLocation>
        <location evidence="2">Cell envelope</location>
    </subcellularLocation>
</comment>
<name>A0A1H2HWG4_9BACT</name>
<dbReference type="Pfam" id="PF10518">
    <property type="entry name" value="TAT_signal"/>
    <property type="match status" value="1"/>
</dbReference>
<evidence type="ECO:0000256" key="4">
    <source>
        <dbReference type="ARBA" id="ARBA00011771"/>
    </source>
</evidence>
<evidence type="ECO:0000256" key="5">
    <source>
        <dbReference type="ARBA" id="ARBA00022485"/>
    </source>
</evidence>
<protein>
    <submittedName>
        <fullName evidence="11">Tat (Twin-arginine translocation) pathway signal sequence</fullName>
    </submittedName>
</protein>
<dbReference type="SUPFAM" id="SSF53706">
    <property type="entry name" value="Formate dehydrogenase/DMSO reductase, domains 1-3"/>
    <property type="match status" value="1"/>
</dbReference>
<evidence type="ECO:0000256" key="6">
    <source>
        <dbReference type="ARBA" id="ARBA00022723"/>
    </source>
</evidence>
<feature type="domain" description="4Fe-4S Mo/W bis-MGD-type" evidence="10">
    <location>
        <begin position="43"/>
        <end position="102"/>
    </location>
</feature>
<comment type="similarity">
    <text evidence="3">Belongs to the prokaryotic molybdopterin-containing oxidoreductase family.</text>
</comment>
<comment type="cofactor">
    <cofactor evidence="1">
        <name>[4Fe-4S] cluster</name>
        <dbReference type="ChEBI" id="CHEBI:49883"/>
    </cofactor>
</comment>
<dbReference type="GO" id="GO:0030313">
    <property type="term" value="C:cell envelope"/>
    <property type="evidence" value="ECO:0007669"/>
    <property type="project" value="UniProtKB-SubCell"/>
</dbReference>
<dbReference type="PANTHER" id="PTHR43598:SF1">
    <property type="entry name" value="FORMATE DEHYDROGENASE-O MAJOR SUBUNIT"/>
    <property type="match status" value="1"/>
</dbReference>
<evidence type="ECO:0000259" key="10">
    <source>
        <dbReference type="PROSITE" id="PS51669"/>
    </source>
</evidence>
<keyword evidence="6" id="KW-0479">Metal-binding</keyword>
<dbReference type="GO" id="GO:0009061">
    <property type="term" value="P:anaerobic respiration"/>
    <property type="evidence" value="ECO:0007669"/>
    <property type="project" value="TreeGrafter"/>
</dbReference>
<evidence type="ECO:0000313" key="11">
    <source>
        <dbReference type="EMBL" id="SDU36231.1"/>
    </source>
</evidence>
<dbReference type="InterPro" id="IPR019546">
    <property type="entry name" value="TAT_signal_bac_arc"/>
</dbReference>
<reference evidence="12" key="1">
    <citation type="submission" date="2016-10" db="EMBL/GenBank/DDBJ databases">
        <authorList>
            <person name="Varghese N."/>
            <person name="Submissions S."/>
        </authorList>
    </citation>
    <scope>NUCLEOTIDE SEQUENCE [LARGE SCALE GENOMIC DNA]</scope>
    <source>
        <strain evidence="12">DSM 3384</strain>
    </source>
</reference>
<dbReference type="InterPro" id="IPR006311">
    <property type="entry name" value="TAT_signal"/>
</dbReference>
<dbReference type="PANTHER" id="PTHR43598">
    <property type="entry name" value="TUNGSTEN-CONTAINING FORMYLMETHANOFURAN DEHYDROGENASE 2 SUBUNIT B"/>
    <property type="match status" value="1"/>
</dbReference>
<dbReference type="GO" id="GO:0016491">
    <property type="term" value="F:oxidoreductase activity"/>
    <property type="evidence" value="ECO:0007669"/>
    <property type="project" value="UniProtKB-KW"/>
</dbReference>
<comment type="subunit">
    <text evidence="4">Heterodimer of a large and a small subunit.</text>
</comment>
<dbReference type="PROSITE" id="PS51318">
    <property type="entry name" value="TAT"/>
    <property type="match status" value="1"/>
</dbReference>
<dbReference type="Gene3D" id="2.20.25.90">
    <property type="entry name" value="ADC-like domains"/>
    <property type="match status" value="1"/>
</dbReference>
<evidence type="ECO:0000256" key="2">
    <source>
        <dbReference type="ARBA" id="ARBA00004196"/>
    </source>
</evidence>
<dbReference type="SMART" id="SM00926">
    <property type="entry name" value="Molybdop_Fe4S4"/>
    <property type="match status" value="1"/>
</dbReference>
<dbReference type="GO" id="GO:0051539">
    <property type="term" value="F:4 iron, 4 sulfur cluster binding"/>
    <property type="evidence" value="ECO:0007669"/>
    <property type="project" value="UniProtKB-KW"/>
</dbReference>
<sequence length="191" mass="21133">MKLNRRDFIKISGATAAGVAVSGLGFDLSQVKSHAGLLKTQYAKESTTICCYCAVGCGAIVHTSKRGDGRVINIEGDPDHVINRGALCSKGSSLKQLTENENRLTEPMYRAPYSNKWQTVSWDWALNTIANRVKQTRDMTFEKTNAKGQTVNRTTRIASLGSAAMDNEECWIYQALMRSLGLVYIEHQARI</sequence>
<dbReference type="Pfam" id="PF04879">
    <property type="entry name" value="Molybdop_Fe4S4"/>
    <property type="match status" value="1"/>
</dbReference>
<evidence type="ECO:0000256" key="8">
    <source>
        <dbReference type="ARBA" id="ARBA00023004"/>
    </source>
</evidence>
<evidence type="ECO:0000256" key="1">
    <source>
        <dbReference type="ARBA" id="ARBA00001966"/>
    </source>
</evidence>
<accession>A0A1H2HWG4</accession>
<proteinExistence type="inferred from homology"/>
<evidence type="ECO:0000256" key="7">
    <source>
        <dbReference type="ARBA" id="ARBA00023002"/>
    </source>
</evidence>
<evidence type="ECO:0000256" key="9">
    <source>
        <dbReference type="ARBA" id="ARBA00023014"/>
    </source>
</evidence>
<dbReference type="GO" id="GO:0030151">
    <property type="term" value="F:molybdenum ion binding"/>
    <property type="evidence" value="ECO:0007669"/>
    <property type="project" value="TreeGrafter"/>
</dbReference>
<dbReference type="InterPro" id="IPR006963">
    <property type="entry name" value="Mopterin_OxRdtase_4Fe-4S_dom"/>
</dbReference>
<keyword evidence="5" id="KW-0004">4Fe-4S</keyword>
<evidence type="ECO:0000313" key="12">
    <source>
        <dbReference type="Proteomes" id="UP000199608"/>
    </source>
</evidence>
<gene>
    <name evidence="11" type="ORF">SAMN04487931_10789</name>
</gene>
<dbReference type="NCBIfam" id="TIGR01409">
    <property type="entry name" value="TAT_signal_seq"/>
    <property type="match status" value="1"/>
</dbReference>
<keyword evidence="7" id="KW-0560">Oxidoreductase</keyword>
<keyword evidence="8" id="KW-0408">Iron</keyword>
<keyword evidence="12" id="KW-1185">Reference proteome</keyword>
<dbReference type="PROSITE" id="PS51669">
    <property type="entry name" value="4FE4S_MOW_BIS_MGD"/>
    <property type="match status" value="1"/>
</dbReference>
<dbReference type="EMBL" id="FNLL01000007">
    <property type="protein sequence ID" value="SDU36231.1"/>
    <property type="molecule type" value="Genomic_DNA"/>
</dbReference>